<feature type="signal peptide" evidence="3">
    <location>
        <begin position="1"/>
        <end position="22"/>
    </location>
</feature>
<evidence type="ECO:0000259" key="4">
    <source>
        <dbReference type="Pfam" id="PF00496"/>
    </source>
</evidence>
<dbReference type="Gene3D" id="3.90.76.10">
    <property type="entry name" value="Dipeptide-binding Protein, Domain 1"/>
    <property type="match status" value="1"/>
</dbReference>
<dbReference type="Pfam" id="PF00496">
    <property type="entry name" value="SBP_bac_5"/>
    <property type="match status" value="1"/>
</dbReference>
<dbReference type="Gene3D" id="3.40.190.10">
    <property type="entry name" value="Periplasmic binding protein-like II"/>
    <property type="match status" value="1"/>
</dbReference>
<dbReference type="InterPro" id="IPR039424">
    <property type="entry name" value="SBP_5"/>
</dbReference>
<sequence length="534" mass="59300">MLHKTALAAALLLGLAGTQAHAAKTLVYCSEGSPEGMNPMFYTTGTTHDATSAQLFNRLVEFEVGTTNIVPGLATAWEVSPDNLAYTFKLRRGVKLNASDRFKPSRDFNADDVLFTWNRMADANHPFHNNTPGTNYAYFQDMGMGKVVDRVEKLDDYTVVFRLKSPLAPFLANMAMDFMSIQSAEYADKMKAAGTPEVVDSEPLGTGPFRLVSYQKDAVIRYKANENYWEGRPKIDNLIFAITPDASVRLAKVKAGECQLMAYPKPADLPALKADKSINLLTKEGLNVGYIALNVEKKPFDNKLVRQAINMAIDKKALIETIYQGAGQAAKNPIPPILWSYNDKIKDYSFDAAKAKALLAKAGYKDGFEMELWYLPVQRPYNPDGKRMAEMVQADLARIGVTAKLVTYEWGEYRKRAKNGEHQAVMFGWSGDNGDPDNFFGNLLSCDAVAGGGNFARWCDKDYDALIKKAASTPKQADRAKLYEKAQEIVKEEAVWVPIAHSVRFEPVRKSVSGFKMAAVPTNHYFQKVDVNGK</sequence>
<evidence type="ECO:0000313" key="6">
    <source>
        <dbReference type="Proteomes" id="UP001548590"/>
    </source>
</evidence>
<dbReference type="InterPro" id="IPR030678">
    <property type="entry name" value="Peptide/Ni-bd"/>
</dbReference>
<feature type="chain" id="PRO_5045924667" evidence="3">
    <location>
        <begin position="23"/>
        <end position="534"/>
    </location>
</feature>
<evidence type="ECO:0000256" key="1">
    <source>
        <dbReference type="ARBA" id="ARBA00005695"/>
    </source>
</evidence>
<dbReference type="RefSeq" id="WP_345924005.1">
    <property type="nucleotide sequence ID" value="NZ_JBDIVF010000001.1"/>
</dbReference>
<dbReference type="PANTHER" id="PTHR30290:SF38">
    <property type="entry name" value="D,D-DIPEPTIDE-BINDING PERIPLASMIC PROTEIN DDPA-RELATED"/>
    <property type="match status" value="1"/>
</dbReference>
<keyword evidence="6" id="KW-1185">Reference proteome</keyword>
<reference evidence="5 6" key="1">
    <citation type="submission" date="2024-07" db="EMBL/GenBank/DDBJ databases">
        <title>Uliginosibacterium paludis KCTC:42655.</title>
        <authorList>
            <person name="Kim M.K."/>
        </authorList>
    </citation>
    <scope>NUCLEOTIDE SEQUENCE [LARGE SCALE GENOMIC DNA]</scope>
    <source>
        <strain evidence="5 6">KCTC 42655</strain>
    </source>
</reference>
<feature type="domain" description="Solute-binding protein family 5" evidence="4">
    <location>
        <begin position="68"/>
        <end position="448"/>
    </location>
</feature>
<evidence type="ECO:0000256" key="2">
    <source>
        <dbReference type="ARBA" id="ARBA00022729"/>
    </source>
</evidence>
<dbReference type="Proteomes" id="UP001548590">
    <property type="component" value="Unassembled WGS sequence"/>
</dbReference>
<accession>A0ABV2CM52</accession>
<dbReference type="PANTHER" id="PTHR30290">
    <property type="entry name" value="PERIPLASMIC BINDING COMPONENT OF ABC TRANSPORTER"/>
    <property type="match status" value="1"/>
</dbReference>
<gene>
    <name evidence="5" type="ORF">ABVT11_03925</name>
</gene>
<comment type="caution">
    <text evidence="5">The sequence shown here is derived from an EMBL/GenBank/DDBJ whole genome shotgun (WGS) entry which is preliminary data.</text>
</comment>
<organism evidence="5 6">
    <name type="scientific">Uliginosibacterium paludis</name>
    <dbReference type="NCBI Taxonomy" id="1615952"/>
    <lineage>
        <taxon>Bacteria</taxon>
        <taxon>Pseudomonadati</taxon>
        <taxon>Pseudomonadota</taxon>
        <taxon>Betaproteobacteria</taxon>
        <taxon>Rhodocyclales</taxon>
        <taxon>Zoogloeaceae</taxon>
        <taxon>Uliginosibacterium</taxon>
    </lineage>
</organism>
<dbReference type="SUPFAM" id="SSF53850">
    <property type="entry name" value="Periplasmic binding protein-like II"/>
    <property type="match status" value="1"/>
</dbReference>
<proteinExistence type="inferred from homology"/>
<keyword evidence="2 3" id="KW-0732">Signal</keyword>
<evidence type="ECO:0000256" key="3">
    <source>
        <dbReference type="SAM" id="SignalP"/>
    </source>
</evidence>
<protein>
    <submittedName>
        <fullName evidence="5">ABC transporter substrate-binding protein</fullName>
    </submittedName>
</protein>
<comment type="similarity">
    <text evidence="1">Belongs to the bacterial solute-binding protein 5 family.</text>
</comment>
<dbReference type="CDD" id="cd08493">
    <property type="entry name" value="PBP2_DppA_like"/>
    <property type="match status" value="1"/>
</dbReference>
<dbReference type="Gene3D" id="3.10.105.10">
    <property type="entry name" value="Dipeptide-binding Protein, Domain 3"/>
    <property type="match status" value="1"/>
</dbReference>
<name>A0ABV2CM52_9RHOO</name>
<dbReference type="InterPro" id="IPR000914">
    <property type="entry name" value="SBP_5_dom"/>
</dbReference>
<dbReference type="EMBL" id="JBEWLZ010000002">
    <property type="protein sequence ID" value="MET1488961.1"/>
    <property type="molecule type" value="Genomic_DNA"/>
</dbReference>
<evidence type="ECO:0000313" key="5">
    <source>
        <dbReference type="EMBL" id="MET1488961.1"/>
    </source>
</evidence>
<dbReference type="PIRSF" id="PIRSF002741">
    <property type="entry name" value="MppA"/>
    <property type="match status" value="1"/>
</dbReference>